<evidence type="ECO:0000313" key="1">
    <source>
        <dbReference type="EMBL" id="KAK6803279.1"/>
    </source>
</evidence>
<protein>
    <submittedName>
        <fullName evidence="1">Uncharacterized protein</fullName>
    </submittedName>
</protein>
<comment type="caution">
    <text evidence="1">The sequence shown here is derived from an EMBL/GenBank/DDBJ whole genome shotgun (WGS) entry which is preliminary data.</text>
</comment>
<accession>A0AAN8YPR2</accession>
<evidence type="ECO:0000313" key="2">
    <source>
        <dbReference type="Proteomes" id="UP001371456"/>
    </source>
</evidence>
<keyword evidence="2" id="KW-1185">Reference proteome</keyword>
<sequence length="101" mass="10988">MIAGLASLAEVIAARFNELLAGAVVVARPCWPEQLLLLVVFKREEEERRRGERRRCCFAGIGVVVVYRTRWWSSPDVAASLPLLLAGTAACSSCWSAIAVG</sequence>
<dbReference type="Proteomes" id="UP001371456">
    <property type="component" value="Unassembled WGS sequence"/>
</dbReference>
<name>A0AAN8YPR2_SOLBU</name>
<organism evidence="1 2">
    <name type="scientific">Solanum bulbocastanum</name>
    <name type="common">Wild potato</name>
    <dbReference type="NCBI Taxonomy" id="147425"/>
    <lineage>
        <taxon>Eukaryota</taxon>
        <taxon>Viridiplantae</taxon>
        <taxon>Streptophyta</taxon>
        <taxon>Embryophyta</taxon>
        <taxon>Tracheophyta</taxon>
        <taxon>Spermatophyta</taxon>
        <taxon>Magnoliopsida</taxon>
        <taxon>eudicotyledons</taxon>
        <taxon>Gunneridae</taxon>
        <taxon>Pentapetalae</taxon>
        <taxon>asterids</taxon>
        <taxon>lamiids</taxon>
        <taxon>Solanales</taxon>
        <taxon>Solanaceae</taxon>
        <taxon>Solanoideae</taxon>
        <taxon>Solaneae</taxon>
        <taxon>Solanum</taxon>
    </lineage>
</organism>
<gene>
    <name evidence="1" type="ORF">RDI58_001063</name>
</gene>
<reference evidence="1 2" key="1">
    <citation type="submission" date="2024-02" db="EMBL/GenBank/DDBJ databases">
        <title>de novo genome assembly of Solanum bulbocastanum strain 11H21.</title>
        <authorList>
            <person name="Hosaka A.J."/>
        </authorList>
    </citation>
    <scope>NUCLEOTIDE SEQUENCE [LARGE SCALE GENOMIC DNA]</scope>
    <source>
        <tissue evidence="1">Young leaves</tissue>
    </source>
</reference>
<dbReference type="EMBL" id="JBANQN010000001">
    <property type="protein sequence ID" value="KAK6803279.1"/>
    <property type="molecule type" value="Genomic_DNA"/>
</dbReference>
<dbReference type="AlphaFoldDB" id="A0AAN8YPR2"/>
<proteinExistence type="predicted"/>